<dbReference type="InterPro" id="IPR041916">
    <property type="entry name" value="Anti_sigma_zinc_sf"/>
</dbReference>
<keyword evidence="6 12" id="KW-0472">Membrane</keyword>
<dbReference type="Proteomes" id="UP000676601">
    <property type="component" value="Unassembled WGS sequence"/>
</dbReference>
<evidence type="ECO:0000256" key="11">
    <source>
        <dbReference type="SAM" id="MobiDB-lite"/>
    </source>
</evidence>
<evidence type="ECO:0000259" key="13">
    <source>
        <dbReference type="Pfam" id="PF10099"/>
    </source>
</evidence>
<keyword evidence="5 12" id="KW-1133">Transmembrane helix</keyword>
<feature type="transmembrane region" description="Helical" evidence="12">
    <location>
        <begin position="157"/>
        <end position="178"/>
    </location>
</feature>
<keyword evidence="16" id="KW-1185">Reference proteome</keyword>
<dbReference type="InterPro" id="IPR027383">
    <property type="entry name" value="Znf_put"/>
</dbReference>
<evidence type="ECO:0000256" key="2">
    <source>
        <dbReference type="ARBA" id="ARBA00004236"/>
    </source>
</evidence>
<evidence type="ECO:0000256" key="10">
    <source>
        <dbReference type="ARBA" id="ARBA00030803"/>
    </source>
</evidence>
<reference evidence="15 16" key="1">
    <citation type="submission" date="2021-03" db="EMBL/GenBank/DDBJ databases">
        <title>Antimicrobial resistance genes in bacteria isolated from Japanese honey, and their potential for conferring macrolide and lincosamide resistance in the American foulbrood pathogen Paenibacillus larvae.</title>
        <authorList>
            <person name="Okamoto M."/>
            <person name="Kumagai M."/>
            <person name="Kanamori H."/>
            <person name="Takamatsu D."/>
        </authorList>
    </citation>
    <scope>NUCLEOTIDE SEQUENCE [LARGE SCALE GENOMIC DNA]</scope>
    <source>
        <strain evidence="15 16">J21TS7</strain>
    </source>
</reference>
<evidence type="ECO:0000256" key="12">
    <source>
        <dbReference type="SAM" id="Phobius"/>
    </source>
</evidence>
<evidence type="ECO:0000256" key="8">
    <source>
        <dbReference type="ARBA" id="ARBA00024438"/>
    </source>
</evidence>
<evidence type="ECO:0000256" key="3">
    <source>
        <dbReference type="ARBA" id="ARBA00022475"/>
    </source>
</evidence>
<gene>
    <name evidence="15" type="ORF">J21TS7_00340</name>
</gene>
<protein>
    <recommendedName>
        <fullName evidence="8">Anti-sigma-W factor RsiW</fullName>
    </recommendedName>
    <alternativeName>
        <fullName evidence="10">Regulator of SigK</fullName>
    </alternativeName>
    <alternativeName>
        <fullName evidence="9">Sigma-K anti-sigma factor RskA</fullName>
    </alternativeName>
</protein>
<keyword evidence="3" id="KW-1003">Cell membrane</keyword>
<keyword evidence="4 12" id="KW-0812">Transmembrane</keyword>
<feature type="domain" description="Anti-sigma K factor RskA C-terminal" evidence="13">
    <location>
        <begin position="161"/>
        <end position="300"/>
    </location>
</feature>
<evidence type="ECO:0000256" key="1">
    <source>
        <dbReference type="ARBA" id="ARBA00004167"/>
    </source>
</evidence>
<evidence type="ECO:0000256" key="9">
    <source>
        <dbReference type="ARBA" id="ARBA00029829"/>
    </source>
</evidence>
<dbReference type="EMBL" id="BORU01000001">
    <property type="protein sequence ID" value="GIO51716.1"/>
    <property type="molecule type" value="Genomic_DNA"/>
</dbReference>
<name>A0ABQ4L556_9BACL</name>
<dbReference type="Gene3D" id="1.10.10.1320">
    <property type="entry name" value="Anti-sigma factor, zinc-finger domain"/>
    <property type="match status" value="1"/>
</dbReference>
<evidence type="ECO:0000313" key="16">
    <source>
        <dbReference type="Proteomes" id="UP000676601"/>
    </source>
</evidence>
<dbReference type="Pfam" id="PF10099">
    <property type="entry name" value="RskA_C"/>
    <property type="match status" value="1"/>
</dbReference>
<dbReference type="InterPro" id="IPR018764">
    <property type="entry name" value="RskA_C"/>
</dbReference>
<feature type="region of interest" description="Disordered" evidence="11">
    <location>
        <begin position="290"/>
        <end position="312"/>
    </location>
</feature>
<dbReference type="InterPro" id="IPR051474">
    <property type="entry name" value="Anti-sigma-K/W_factor"/>
</dbReference>
<sequence length="312" mass="33862">MRLSIRENGSNNPEGCAELPEEKLVDYAMKQLEEPERLRVEEHAAACSHCRERLAEWEMVMQSVELAGSVMSEPASALEGQPTAAALSTPLPESPIRAVGAEEKTASEADWQAPSEVAGPLAASSAAPGPSARLGRKMRLLARLRSLEKGFVRRRRYLVPAAAAAVVAGCVVAGLFSFKHREMPSADSIDQAFASKIAVMQSANYDQYRIPPVPPLHGSGGVWIDRDSGEMLIVIEGLQPPEEKAYQVWLQHEQRSVSMGMLMTGMAEGKGYYYGYGTMDPDQIVISLEPKGGSRVPTGPEALRVSVDDNRE</sequence>
<dbReference type="RefSeq" id="WP_212982335.1">
    <property type="nucleotide sequence ID" value="NZ_BORU01000001.1"/>
</dbReference>
<comment type="caution">
    <text evidence="15">The sequence shown here is derived from an EMBL/GenBank/DDBJ whole genome shotgun (WGS) entry which is preliminary data.</text>
</comment>
<evidence type="ECO:0000259" key="14">
    <source>
        <dbReference type="Pfam" id="PF13490"/>
    </source>
</evidence>
<evidence type="ECO:0000256" key="6">
    <source>
        <dbReference type="ARBA" id="ARBA00023136"/>
    </source>
</evidence>
<evidence type="ECO:0000256" key="5">
    <source>
        <dbReference type="ARBA" id="ARBA00022989"/>
    </source>
</evidence>
<dbReference type="Pfam" id="PF13490">
    <property type="entry name" value="zf-HC2"/>
    <property type="match status" value="1"/>
</dbReference>
<feature type="domain" description="Putative zinc-finger" evidence="14">
    <location>
        <begin position="22"/>
        <end position="51"/>
    </location>
</feature>
<accession>A0ABQ4L556</accession>
<comment type="subcellular location">
    <subcellularLocation>
        <location evidence="2">Cell membrane</location>
    </subcellularLocation>
    <subcellularLocation>
        <location evidence="1">Membrane</location>
        <topology evidence="1">Single-pass membrane protein</topology>
    </subcellularLocation>
</comment>
<evidence type="ECO:0000256" key="4">
    <source>
        <dbReference type="ARBA" id="ARBA00022692"/>
    </source>
</evidence>
<evidence type="ECO:0000256" key="7">
    <source>
        <dbReference type="ARBA" id="ARBA00024353"/>
    </source>
</evidence>
<dbReference type="PANTHER" id="PTHR37461">
    <property type="entry name" value="ANTI-SIGMA-K FACTOR RSKA"/>
    <property type="match status" value="1"/>
</dbReference>
<comment type="similarity">
    <text evidence="7">Belongs to the zinc-associated anti-sigma factor (ZAS) superfamily. Anti-sigma-W factor family.</text>
</comment>
<proteinExistence type="inferred from homology"/>
<organism evidence="15 16">
    <name type="scientific">Paenibacillus cineris</name>
    <dbReference type="NCBI Taxonomy" id="237530"/>
    <lineage>
        <taxon>Bacteria</taxon>
        <taxon>Bacillati</taxon>
        <taxon>Bacillota</taxon>
        <taxon>Bacilli</taxon>
        <taxon>Bacillales</taxon>
        <taxon>Paenibacillaceae</taxon>
        <taxon>Paenibacillus</taxon>
    </lineage>
</organism>
<evidence type="ECO:0000313" key="15">
    <source>
        <dbReference type="EMBL" id="GIO51716.1"/>
    </source>
</evidence>
<dbReference type="PANTHER" id="PTHR37461:SF1">
    <property type="entry name" value="ANTI-SIGMA-K FACTOR RSKA"/>
    <property type="match status" value="1"/>
</dbReference>